<dbReference type="EMBL" id="AP028918">
    <property type="protein sequence ID" value="BES98963.1"/>
    <property type="molecule type" value="Genomic_DNA"/>
</dbReference>
<dbReference type="PROSITE" id="PS51257">
    <property type="entry name" value="PROKAR_LIPOPROTEIN"/>
    <property type="match status" value="1"/>
</dbReference>
<feature type="chain" id="PRO_5046254920" description="Cathepsin propeptide inhibitor domain-containing protein" evidence="1">
    <location>
        <begin position="20"/>
        <end position="92"/>
    </location>
</feature>
<sequence>MRILVVFFFTLTVIAMTGCSVVTSSTETPAYFQLSDKDVDAAYFEDYQARHDGARPTAELDHHHKSMKYDTNGVWSVKFSVFLLGLNACLFL</sequence>
<dbReference type="Proteomes" id="UP001307889">
    <property type="component" value="Chromosome 10"/>
</dbReference>
<feature type="signal peptide" evidence="1">
    <location>
        <begin position="1"/>
        <end position="19"/>
    </location>
</feature>
<keyword evidence="1" id="KW-0732">Signal</keyword>
<evidence type="ECO:0000256" key="1">
    <source>
        <dbReference type="SAM" id="SignalP"/>
    </source>
</evidence>
<accession>A0ABN7B3Y4</accession>
<evidence type="ECO:0008006" key="4">
    <source>
        <dbReference type="Google" id="ProtNLM"/>
    </source>
</evidence>
<proteinExistence type="predicted"/>
<protein>
    <recommendedName>
        <fullName evidence="4">Cathepsin propeptide inhibitor domain-containing protein</fullName>
    </recommendedName>
</protein>
<organism evidence="2 3">
    <name type="scientific">Nesidiocoris tenuis</name>
    <dbReference type="NCBI Taxonomy" id="355587"/>
    <lineage>
        <taxon>Eukaryota</taxon>
        <taxon>Metazoa</taxon>
        <taxon>Ecdysozoa</taxon>
        <taxon>Arthropoda</taxon>
        <taxon>Hexapoda</taxon>
        <taxon>Insecta</taxon>
        <taxon>Pterygota</taxon>
        <taxon>Neoptera</taxon>
        <taxon>Paraneoptera</taxon>
        <taxon>Hemiptera</taxon>
        <taxon>Heteroptera</taxon>
        <taxon>Panheteroptera</taxon>
        <taxon>Cimicomorpha</taxon>
        <taxon>Miridae</taxon>
        <taxon>Dicyphina</taxon>
        <taxon>Nesidiocoris</taxon>
    </lineage>
</organism>
<keyword evidence="3" id="KW-1185">Reference proteome</keyword>
<evidence type="ECO:0000313" key="3">
    <source>
        <dbReference type="Proteomes" id="UP001307889"/>
    </source>
</evidence>
<gene>
    <name evidence="2" type="ORF">NTJ_11779</name>
</gene>
<evidence type="ECO:0000313" key="2">
    <source>
        <dbReference type="EMBL" id="BES98963.1"/>
    </source>
</evidence>
<reference evidence="2 3" key="1">
    <citation type="submission" date="2023-09" db="EMBL/GenBank/DDBJ databases">
        <title>Nesidiocoris tenuis whole genome shotgun sequence.</title>
        <authorList>
            <person name="Shibata T."/>
            <person name="Shimoda M."/>
            <person name="Kobayashi T."/>
            <person name="Uehara T."/>
        </authorList>
    </citation>
    <scope>NUCLEOTIDE SEQUENCE [LARGE SCALE GENOMIC DNA]</scope>
    <source>
        <strain evidence="2 3">Japan</strain>
    </source>
</reference>
<name>A0ABN7B3Y4_9HEMI</name>